<feature type="transmembrane region" description="Helical" evidence="1">
    <location>
        <begin position="49"/>
        <end position="69"/>
    </location>
</feature>
<organism evidence="2 3">
    <name type="scientific">Aeoliella straminimaris</name>
    <dbReference type="NCBI Taxonomy" id="2954799"/>
    <lineage>
        <taxon>Bacteria</taxon>
        <taxon>Pseudomonadati</taxon>
        <taxon>Planctomycetota</taxon>
        <taxon>Planctomycetia</taxon>
        <taxon>Pirellulales</taxon>
        <taxon>Lacipirellulaceae</taxon>
        <taxon>Aeoliella</taxon>
    </lineage>
</organism>
<evidence type="ECO:0000256" key="1">
    <source>
        <dbReference type="SAM" id="Phobius"/>
    </source>
</evidence>
<dbReference type="AlphaFoldDB" id="A0A9X2FEL8"/>
<feature type="transmembrane region" description="Helical" evidence="1">
    <location>
        <begin position="81"/>
        <end position="102"/>
    </location>
</feature>
<comment type="caution">
    <text evidence="2">The sequence shown here is derived from an EMBL/GenBank/DDBJ whole genome shotgun (WGS) entry which is preliminary data.</text>
</comment>
<keyword evidence="3" id="KW-1185">Reference proteome</keyword>
<keyword evidence="1" id="KW-0812">Transmembrane</keyword>
<keyword evidence="1" id="KW-1133">Transmembrane helix</keyword>
<keyword evidence="1" id="KW-0472">Membrane</keyword>
<feature type="transmembrane region" description="Helical" evidence="1">
    <location>
        <begin position="111"/>
        <end position="130"/>
    </location>
</feature>
<reference evidence="2" key="1">
    <citation type="submission" date="2022-06" db="EMBL/GenBank/DDBJ databases">
        <title>Aeoliella straminimaris, a novel planctomycete from sediments.</title>
        <authorList>
            <person name="Vitorino I.R."/>
            <person name="Lage O.M."/>
        </authorList>
    </citation>
    <scope>NUCLEOTIDE SEQUENCE</scope>
    <source>
        <strain evidence="2">ICT_H6.2</strain>
    </source>
</reference>
<gene>
    <name evidence="2" type="ORF">NG895_01960</name>
</gene>
<accession>A0A9X2FEL8</accession>
<evidence type="ECO:0000313" key="3">
    <source>
        <dbReference type="Proteomes" id="UP001155241"/>
    </source>
</evidence>
<name>A0A9X2FEL8_9BACT</name>
<dbReference type="Proteomes" id="UP001155241">
    <property type="component" value="Unassembled WGS sequence"/>
</dbReference>
<evidence type="ECO:0000313" key="2">
    <source>
        <dbReference type="EMBL" id="MCO6042661.1"/>
    </source>
</evidence>
<sequence>MLLSSTTPDVFIAGLEALLMAICLPGIVFGAPMLIAACWPRANARLRRYVLHGTWTCAAVSLLFSLLAVAGGEGFELENVFFTLLLFGAAGAFWGGVIALVIEAPAEKKRLYFVLLGILAVVLLGLWIWLTQVFLAFQDWGR</sequence>
<protein>
    <submittedName>
        <fullName evidence="2">Uncharacterized protein</fullName>
    </submittedName>
</protein>
<feature type="transmembrane region" description="Helical" evidence="1">
    <location>
        <begin position="12"/>
        <end position="37"/>
    </location>
</feature>
<dbReference type="RefSeq" id="WP_252850757.1">
    <property type="nucleotide sequence ID" value="NZ_JAMXLR010000006.1"/>
</dbReference>
<proteinExistence type="predicted"/>
<dbReference type="EMBL" id="JAMXLR010000006">
    <property type="protein sequence ID" value="MCO6042661.1"/>
    <property type="molecule type" value="Genomic_DNA"/>
</dbReference>